<evidence type="ECO:0000256" key="5">
    <source>
        <dbReference type="ARBA" id="ARBA00023136"/>
    </source>
</evidence>
<comment type="caution">
    <text evidence="9">The sequence shown here is derived from an EMBL/GenBank/DDBJ whole genome shotgun (WGS) entry which is preliminary data.</text>
</comment>
<keyword evidence="10" id="KW-1185">Reference proteome</keyword>
<evidence type="ECO:0000256" key="1">
    <source>
        <dbReference type="ARBA" id="ARBA00004141"/>
    </source>
</evidence>
<evidence type="ECO:0000256" key="2">
    <source>
        <dbReference type="ARBA" id="ARBA00022448"/>
    </source>
</evidence>
<feature type="transmembrane region" description="Helical" evidence="7">
    <location>
        <begin position="324"/>
        <end position="347"/>
    </location>
</feature>
<protein>
    <recommendedName>
        <fullName evidence="8">Major facilitator superfamily (MFS) profile domain-containing protein</fullName>
    </recommendedName>
</protein>
<dbReference type="InterPro" id="IPR011701">
    <property type="entry name" value="MFS"/>
</dbReference>
<dbReference type="PANTHER" id="PTHR43791:SF35">
    <property type="entry name" value="MAJOR FACILITATOR SUPERFAMILY (MFS) PROFILE DOMAIN-CONTAINING PROTEIN"/>
    <property type="match status" value="1"/>
</dbReference>
<dbReference type="SUPFAM" id="SSF103473">
    <property type="entry name" value="MFS general substrate transporter"/>
    <property type="match status" value="1"/>
</dbReference>
<dbReference type="InterPro" id="IPR036259">
    <property type="entry name" value="MFS_trans_sf"/>
</dbReference>
<dbReference type="Proteomes" id="UP001305779">
    <property type="component" value="Unassembled WGS sequence"/>
</dbReference>
<evidence type="ECO:0000256" key="3">
    <source>
        <dbReference type="ARBA" id="ARBA00022692"/>
    </source>
</evidence>
<feature type="transmembrane region" description="Helical" evidence="7">
    <location>
        <begin position="160"/>
        <end position="179"/>
    </location>
</feature>
<dbReference type="PROSITE" id="PS50850">
    <property type="entry name" value="MFS"/>
    <property type="match status" value="1"/>
</dbReference>
<dbReference type="EMBL" id="JAXOVC010000012">
    <property type="protein sequence ID" value="KAK4495068.1"/>
    <property type="molecule type" value="Genomic_DNA"/>
</dbReference>
<feature type="transmembrane region" description="Helical" evidence="7">
    <location>
        <begin position="191"/>
        <end position="210"/>
    </location>
</feature>
<feature type="region of interest" description="Disordered" evidence="6">
    <location>
        <begin position="1"/>
        <end position="33"/>
    </location>
</feature>
<reference evidence="9 10" key="1">
    <citation type="journal article" date="2023" name="G3 (Bethesda)">
        <title>A chromosome-level genome assembly of Zasmidium syzygii isolated from banana leaves.</title>
        <authorList>
            <person name="van Westerhoven A.C."/>
            <person name="Mehrabi R."/>
            <person name="Talebi R."/>
            <person name="Steentjes M.B.F."/>
            <person name="Corcolon B."/>
            <person name="Chong P.A."/>
            <person name="Kema G.H.J."/>
            <person name="Seidl M.F."/>
        </authorList>
    </citation>
    <scope>NUCLEOTIDE SEQUENCE [LARGE SCALE GENOMIC DNA]</scope>
    <source>
        <strain evidence="9 10">P124</strain>
    </source>
</reference>
<evidence type="ECO:0000313" key="10">
    <source>
        <dbReference type="Proteomes" id="UP001305779"/>
    </source>
</evidence>
<feature type="transmembrane region" description="Helical" evidence="7">
    <location>
        <begin position="100"/>
        <end position="122"/>
    </location>
</feature>
<dbReference type="InterPro" id="IPR020846">
    <property type="entry name" value="MFS_dom"/>
</dbReference>
<comment type="subcellular location">
    <subcellularLocation>
        <location evidence="1">Membrane</location>
        <topology evidence="1">Multi-pass membrane protein</topology>
    </subcellularLocation>
</comment>
<evidence type="ECO:0000313" key="9">
    <source>
        <dbReference type="EMBL" id="KAK4495068.1"/>
    </source>
</evidence>
<proteinExistence type="predicted"/>
<evidence type="ECO:0000256" key="6">
    <source>
        <dbReference type="SAM" id="MobiDB-lite"/>
    </source>
</evidence>
<keyword evidence="2" id="KW-0813">Transport</keyword>
<dbReference type="Pfam" id="PF07690">
    <property type="entry name" value="MFS_1"/>
    <property type="match status" value="1"/>
</dbReference>
<feature type="transmembrane region" description="Helical" evidence="7">
    <location>
        <begin position="134"/>
        <end position="154"/>
    </location>
</feature>
<keyword evidence="5 7" id="KW-0472">Membrane</keyword>
<dbReference type="PANTHER" id="PTHR43791">
    <property type="entry name" value="PERMEASE-RELATED"/>
    <property type="match status" value="1"/>
</dbReference>
<feature type="transmembrane region" description="Helical" evidence="7">
    <location>
        <begin position="356"/>
        <end position="375"/>
    </location>
</feature>
<evidence type="ECO:0000256" key="4">
    <source>
        <dbReference type="ARBA" id="ARBA00022989"/>
    </source>
</evidence>
<keyword evidence="3 7" id="KW-0812">Transmembrane</keyword>
<name>A0ABR0E1F7_ZASCE</name>
<feature type="transmembrane region" description="Helical" evidence="7">
    <location>
        <begin position="290"/>
        <end position="318"/>
    </location>
</feature>
<feature type="transmembrane region" description="Helical" evidence="7">
    <location>
        <begin position="222"/>
        <end position="242"/>
    </location>
</feature>
<evidence type="ECO:0000259" key="8">
    <source>
        <dbReference type="PROSITE" id="PS50850"/>
    </source>
</evidence>
<evidence type="ECO:0000256" key="7">
    <source>
        <dbReference type="SAM" id="Phobius"/>
    </source>
</evidence>
<feature type="transmembrane region" description="Helical" evidence="7">
    <location>
        <begin position="381"/>
        <end position="400"/>
    </location>
</feature>
<organism evidence="9 10">
    <name type="scientific">Zasmidium cellare</name>
    <name type="common">Wine cellar mold</name>
    <name type="synonym">Racodium cellare</name>
    <dbReference type="NCBI Taxonomy" id="395010"/>
    <lineage>
        <taxon>Eukaryota</taxon>
        <taxon>Fungi</taxon>
        <taxon>Dikarya</taxon>
        <taxon>Ascomycota</taxon>
        <taxon>Pezizomycotina</taxon>
        <taxon>Dothideomycetes</taxon>
        <taxon>Dothideomycetidae</taxon>
        <taxon>Mycosphaerellales</taxon>
        <taxon>Mycosphaerellaceae</taxon>
        <taxon>Zasmidium</taxon>
    </lineage>
</organism>
<feature type="domain" description="Major facilitator superfamily (MFS) profile" evidence="8">
    <location>
        <begin position="62"/>
        <end position="403"/>
    </location>
</feature>
<keyword evidence="4 7" id="KW-1133">Transmembrane helix</keyword>
<gene>
    <name evidence="9" type="ORF">PRZ48_013395</name>
</gene>
<dbReference type="Gene3D" id="1.20.1250.20">
    <property type="entry name" value="MFS general substrate transporter like domains"/>
    <property type="match status" value="1"/>
</dbReference>
<accession>A0ABR0E1F7</accession>
<sequence length="403" mass="44896">MAAELEKDGGVDMVERSTLRDTEDQTDFHKTSEGKGFNDEAVKVLDNYTGDQSWTDEEEKRLMPLLCITYGLQYYDKAMLSQAALFGLRDDLDLGIGNRYSFTSSIFYLGFIIGAYPAMVLAQKFPIERVASAIVTLWGICLLLTIACTGYRGIYAQRFFLGLLESGVSPLFMLIVGSWYKKNEQAFRMGIWYSIVGYISIISPLINFGLGHAHGSLSPWRYMYIFAGCLTTLWGILLLFVLPPDPVRAKGFDQRERYILVARLRVNNSGVRNTSFKSSQVKELLADVRFWLLFWAGMLCMIGNGAVSTFIPIIIHGFGFNTLISLLLVTPLGAYSGTLMLVASYLAYKIPHSRKYIMFICQMGTLIGAALLWKLPLGDTGGLLFASIILTSLTATYGLIMGL</sequence>